<evidence type="ECO:0000256" key="1">
    <source>
        <dbReference type="SAM" id="MobiDB-lite"/>
    </source>
</evidence>
<proteinExistence type="predicted"/>
<reference evidence="2" key="1">
    <citation type="submission" date="2021-05" db="EMBL/GenBank/DDBJ databases">
        <authorList>
            <person name="Stam R."/>
        </authorList>
    </citation>
    <scope>NUCLEOTIDE SEQUENCE</scope>
    <source>
        <strain evidence="2">CS162</strain>
    </source>
</reference>
<feature type="region of interest" description="Disordered" evidence="1">
    <location>
        <begin position="21"/>
        <end position="40"/>
    </location>
</feature>
<evidence type="ECO:0000313" key="3">
    <source>
        <dbReference type="Proteomes" id="UP000676310"/>
    </source>
</evidence>
<protein>
    <submittedName>
        <fullName evidence="2">Uncharacterized protein</fullName>
    </submittedName>
</protein>
<dbReference type="Proteomes" id="UP000676310">
    <property type="component" value="Unassembled WGS sequence"/>
</dbReference>
<dbReference type="OrthoDB" id="3694392at2759"/>
<comment type="caution">
    <text evidence="2">The sequence shown here is derived from an EMBL/GenBank/DDBJ whole genome shotgun (WGS) entry which is preliminary data.</text>
</comment>
<dbReference type="EMBL" id="CAJRGZ010000027">
    <property type="protein sequence ID" value="CAG5182576.1"/>
    <property type="molecule type" value="Genomic_DNA"/>
</dbReference>
<feature type="compositionally biased region" description="Polar residues" evidence="1">
    <location>
        <begin position="21"/>
        <end position="31"/>
    </location>
</feature>
<dbReference type="GeneID" id="67010367"/>
<keyword evidence="3" id="KW-1185">Reference proteome</keyword>
<evidence type="ECO:0000313" key="2">
    <source>
        <dbReference type="EMBL" id="CAG5182576.1"/>
    </source>
</evidence>
<organism evidence="2 3">
    <name type="scientific">Alternaria atra</name>
    <dbReference type="NCBI Taxonomy" id="119953"/>
    <lineage>
        <taxon>Eukaryota</taxon>
        <taxon>Fungi</taxon>
        <taxon>Dikarya</taxon>
        <taxon>Ascomycota</taxon>
        <taxon>Pezizomycotina</taxon>
        <taxon>Dothideomycetes</taxon>
        <taxon>Pleosporomycetidae</taxon>
        <taxon>Pleosporales</taxon>
        <taxon>Pleosporineae</taxon>
        <taxon>Pleosporaceae</taxon>
        <taxon>Alternaria</taxon>
        <taxon>Alternaria sect. Ulocladioides</taxon>
    </lineage>
</organism>
<sequence>MHLPSHKLQLRPKLATVLQHSTDNSNTQTPEASAPAKKNSDLNIKDKRNIKIGIVALRTVSKWTDKAALTLEKLEGQNTLKHCQERQARLAAENCGRTSGKGTQETGVWRETVVYPVPAQASVSGEIELRDEPNVYQKLQAPRKEVTHDTVKVAEIPGSKAHHAHVLTTVVEDCHESSDDEDEGKACRGIDIDNDTGNSYRYRWAFFECLE</sequence>
<accession>A0A8J2N4G6</accession>
<dbReference type="AlphaFoldDB" id="A0A8J2N4G6"/>
<name>A0A8J2N4G6_9PLEO</name>
<gene>
    <name evidence="2" type="ORF">ALTATR162_LOCUS10229</name>
</gene>
<dbReference type="RefSeq" id="XP_043173800.1">
    <property type="nucleotide sequence ID" value="XM_043317865.1"/>
</dbReference>